<keyword evidence="3 5" id="KW-0863">Zinc-finger</keyword>
<keyword evidence="1" id="KW-0540">Nuclease</keyword>
<keyword evidence="1" id="KW-0378">Hydrolase</keyword>
<proteinExistence type="predicted"/>
<evidence type="ECO:0000256" key="3">
    <source>
        <dbReference type="ARBA" id="ARBA00022771"/>
    </source>
</evidence>
<dbReference type="CDD" id="cd15489">
    <property type="entry name" value="PHD_SF"/>
    <property type="match status" value="1"/>
</dbReference>
<dbReference type="AlphaFoldDB" id="R7TZ54"/>
<evidence type="ECO:0000256" key="5">
    <source>
        <dbReference type="PROSITE-ProRule" id="PRU00146"/>
    </source>
</evidence>
<organism evidence="7">
    <name type="scientific">Capitella teleta</name>
    <name type="common">Polychaete worm</name>
    <dbReference type="NCBI Taxonomy" id="283909"/>
    <lineage>
        <taxon>Eukaryota</taxon>
        <taxon>Metazoa</taxon>
        <taxon>Spiralia</taxon>
        <taxon>Lophotrochozoa</taxon>
        <taxon>Annelida</taxon>
        <taxon>Polychaeta</taxon>
        <taxon>Sedentaria</taxon>
        <taxon>Scolecida</taxon>
        <taxon>Capitellidae</taxon>
        <taxon>Capitella</taxon>
    </lineage>
</organism>
<dbReference type="EMBL" id="KB308752">
    <property type="protein sequence ID" value="ELT96691.1"/>
    <property type="molecule type" value="Genomic_DNA"/>
</dbReference>
<dbReference type="Proteomes" id="UP000014760">
    <property type="component" value="Unassembled WGS sequence"/>
</dbReference>
<keyword evidence="4" id="KW-0862">Zinc</keyword>
<dbReference type="InterPro" id="IPR011011">
    <property type="entry name" value="Znf_FYVE_PHD"/>
</dbReference>
<dbReference type="PANTHER" id="PTHR11046">
    <property type="entry name" value="OLIGORIBONUCLEASE, MITOCHONDRIAL"/>
    <property type="match status" value="1"/>
</dbReference>
<dbReference type="EMBL" id="AMQN01011199">
    <property type="status" value="NOT_ANNOTATED_CDS"/>
    <property type="molecule type" value="Genomic_DNA"/>
</dbReference>
<dbReference type="PANTHER" id="PTHR11046:SF25">
    <property type="match status" value="1"/>
</dbReference>
<reference evidence="9" key="1">
    <citation type="submission" date="2012-12" db="EMBL/GenBank/DDBJ databases">
        <authorList>
            <person name="Hellsten U."/>
            <person name="Grimwood J."/>
            <person name="Chapman J.A."/>
            <person name="Shapiro H."/>
            <person name="Aerts A."/>
            <person name="Otillar R.P."/>
            <person name="Terry A.Y."/>
            <person name="Boore J.L."/>
            <person name="Simakov O."/>
            <person name="Marletaz F."/>
            <person name="Cho S.-J."/>
            <person name="Edsinger-Gonzales E."/>
            <person name="Havlak P."/>
            <person name="Kuo D.-H."/>
            <person name="Larsson T."/>
            <person name="Lv J."/>
            <person name="Arendt D."/>
            <person name="Savage R."/>
            <person name="Osoegawa K."/>
            <person name="de Jong P."/>
            <person name="Lindberg D.R."/>
            <person name="Seaver E.C."/>
            <person name="Weisblat D.A."/>
            <person name="Putnam N.H."/>
            <person name="Grigoriev I.V."/>
            <person name="Rokhsar D.S."/>
        </authorList>
    </citation>
    <scope>NUCLEOTIDE SEQUENCE</scope>
    <source>
        <strain evidence="9">I ESC-2004</strain>
    </source>
</reference>
<name>R7TZ54_CAPTE</name>
<evidence type="ECO:0000259" key="6">
    <source>
        <dbReference type="PROSITE" id="PS50016"/>
    </source>
</evidence>
<keyword evidence="9" id="KW-1185">Reference proteome</keyword>
<evidence type="ECO:0000313" key="7">
    <source>
        <dbReference type="EMBL" id="ELT96691.1"/>
    </source>
</evidence>
<dbReference type="OrthoDB" id="6414146at2759"/>
<reference evidence="7 9" key="2">
    <citation type="journal article" date="2013" name="Nature">
        <title>Insights into bilaterian evolution from three spiralian genomes.</title>
        <authorList>
            <person name="Simakov O."/>
            <person name="Marletaz F."/>
            <person name="Cho S.J."/>
            <person name="Edsinger-Gonzales E."/>
            <person name="Havlak P."/>
            <person name="Hellsten U."/>
            <person name="Kuo D.H."/>
            <person name="Larsson T."/>
            <person name="Lv J."/>
            <person name="Arendt D."/>
            <person name="Savage R."/>
            <person name="Osoegawa K."/>
            <person name="de Jong P."/>
            <person name="Grimwood J."/>
            <person name="Chapman J.A."/>
            <person name="Shapiro H."/>
            <person name="Aerts A."/>
            <person name="Otillar R.P."/>
            <person name="Terry A.Y."/>
            <person name="Boore J.L."/>
            <person name="Grigoriev I.V."/>
            <person name="Lindberg D.R."/>
            <person name="Seaver E.C."/>
            <person name="Weisblat D.A."/>
            <person name="Putnam N.H."/>
            <person name="Rokhsar D.S."/>
        </authorList>
    </citation>
    <scope>NUCLEOTIDE SEQUENCE</scope>
    <source>
        <strain evidence="7 9">I ESC-2004</strain>
    </source>
</reference>
<dbReference type="GO" id="GO:0008270">
    <property type="term" value="F:zinc ion binding"/>
    <property type="evidence" value="ECO:0007669"/>
    <property type="project" value="UniProtKB-KW"/>
</dbReference>
<sequence>MVVSRGGLTKRADCMTRLKLQTIRPLDFRTDYEKGVLHDSRLTGSDCIYLFQVFGVLNKIFENKQNILHLQTKTIQAILNRTCSQLLRKDWPEKNKLLKSVDFDIREKLYIAGCRAMGLIYILVMLPFEERLRRGTILDLNADLEQLHSTVEEWSRDGTIPLSKKGSIFEPDQPLTSPLADCLLAPSEDPELDGMTKVAVELISLEMMLLIEHQAESQLPGISDHNLETTLLWWQNRPGKYLESFLNSRGSSNSVKRSSGSVTACITWSWQNRWVLDVLAPARKKRDWLEFMELPKDLPDHILSDLIELPRLRACMDRGTYNALLSAIKRNQEAKKELCAMCQKPLAYHTQAITCDCCLYWHHLKCGLPDGYLPSQEQFWFCPKCSCG</sequence>
<protein>
    <recommendedName>
        <fullName evidence="6">PHD-type domain-containing protein</fullName>
    </recommendedName>
</protein>
<dbReference type="Gene3D" id="3.30.40.10">
    <property type="entry name" value="Zinc/RING finger domain, C3HC4 (zinc finger)"/>
    <property type="match status" value="1"/>
</dbReference>
<dbReference type="InterPro" id="IPR019787">
    <property type="entry name" value="Znf_PHD-finger"/>
</dbReference>
<evidence type="ECO:0000256" key="4">
    <source>
        <dbReference type="ARBA" id="ARBA00022833"/>
    </source>
</evidence>
<dbReference type="PROSITE" id="PS50016">
    <property type="entry name" value="ZF_PHD_2"/>
    <property type="match status" value="1"/>
</dbReference>
<dbReference type="SUPFAM" id="SSF57903">
    <property type="entry name" value="FYVE/PHD zinc finger"/>
    <property type="match status" value="1"/>
</dbReference>
<gene>
    <name evidence="7" type="ORF">CAPTEDRAFT_210051</name>
</gene>
<dbReference type="GO" id="GO:0000175">
    <property type="term" value="F:3'-5'-RNA exonuclease activity"/>
    <property type="evidence" value="ECO:0007669"/>
    <property type="project" value="InterPro"/>
</dbReference>
<dbReference type="EMBL" id="AMQN01011198">
    <property type="status" value="NOT_ANNOTATED_CDS"/>
    <property type="molecule type" value="Genomic_DNA"/>
</dbReference>
<dbReference type="InterPro" id="IPR019786">
    <property type="entry name" value="Zinc_finger_PHD-type_CS"/>
</dbReference>
<dbReference type="InterPro" id="IPR013083">
    <property type="entry name" value="Znf_RING/FYVE/PHD"/>
</dbReference>
<dbReference type="EnsemblMetazoa" id="CapteT210051">
    <property type="protein sequence ID" value="CapteP210051"/>
    <property type="gene ID" value="CapteG210051"/>
</dbReference>
<accession>R7TZ54</accession>
<evidence type="ECO:0000313" key="8">
    <source>
        <dbReference type="EnsemblMetazoa" id="CapteP210051"/>
    </source>
</evidence>
<dbReference type="HOGENOM" id="CLU_712211_0_0_1"/>
<evidence type="ECO:0000256" key="1">
    <source>
        <dbReference type="ARBA" id="ARBA00022722"/>
    </source>
</evidence>
<feature type="domain" description="PHD-type" evidence="6">
    <location>
        <begin position="336"/>
        <end position="388"/>
    </location>
</feature>
<reference evidence="8" key="3">
    <citation type="submission" date="2015-06" db="UniProtKB">
        <authorList>
            <consortium name="EnsemblMetazoa"/>
        </authorList>
    </citation>
    <scope>IDENTIFICATION</scope>
</reference>
<evidence type="ECO:0000256" key="2">
    <source>
        <dbReference type="ARBA" id="ARBA00022723"/>
    </source>
</evidence>
<evidence type="ECO:0000313" key="9">
    <source>
        <dbReference type="Proteomes" id="UP000014760"/>
    </source>
</evidence>
<dbReference type="InterPro" id="IPR022894">
    <property type="entry name" value="Oligoribonuclease"/>
</dbReference>
<keyword evidence="2" id="KW-0479">Metal-binding</keyword>
<dbReference type="PROSITE" id="PS01359">
    <property type="entry name" value="ZF_PHD_1"/>
    <property type="match status" value="1"/>
</dbReference>